<dbReference type="EMBL" id="FOOG01000012">
    <property type="protein sequence ID" value="SFF88993.1"/>
    <property type="molecule type" value="Genomic_DNA"/>
</dbReference>
<keyword evidence="2" id="KW-1185">Reference proteome</keyword>
<sequence>MAILLGVLITLALSSLFMVVTSNIKLHWILSTQKFPDETATKNPYEINGKYSS</sequence>
<protein>
    <submittedName>
        <fullName evidence="1">Uncharacterized protein</fullName>
    </submittedName>
</protein>
<accession>A0A1I2MC03</accession>
<evidence type="ECO:0000313" key="2">
    <source>
        <dbReference type="Proteomes" id="UP000198897"/>
    </source>
</evidence>
<gene>
    <name evidence="1" type="ORF">SAMN05216353_11259</name>
</gene>
<organism evidence="1 2">
    <name type="scientific">Halobacillus alkaliphilus</name>
    <dbReference type="NCBI Taxonomy" id="396056"/>
    <lineage>
        <taxon>Bacteria</taxon>
        <taxon>Bacillati</taxon>
        <taxon>Bacillota</taxon>
        <taxon>Bacilli</taxon>
        <taxon>Bacillales</taxon>
        <taxon>Bacillaceae</taxon>
        <taxon>Halobacillus</taxon>
    </lineage>
</organism>
<dbReference type="Proteomes" id="UP000198897">
    <property type="component" value="Unassembled WGS sequence"/>
</dbReference>
<evidence type="ECO:0000313" key="1">
    <source>
        <dbReference type="EMBL" id="SFF88993.1"/>
    </source>
</evidence>
<dbReference type="RefSeq" id="WP_175477846.1">
    <property type="nucleotide sequence ID" value="NZ_FOOG01000012.1"/>
</dbReference>
<reference evidence="2" key="1">
    <citation type="submission" date="2016-10" db="EMBL/GenBank/DDBJ databases">
        <authorList>
            <person name="Varghese N."/>
            <person name="Submissions S."/>
        </authorList>
    </citation>
    <scope>NUCLEOTIDE SEQUENCE [LARGE SCALE GENOMIC DNA]</scope>
    <source>
        <strain evidence="2">FP5</strain>
    </source>
</reference>
<dbReference type="AlphaFoldDB" id="A0A1I2MC03"/>
<name>A0A1I2MC03_9BACI</name>
<proteinExistence type="predicted"/>